<dbReference type="AlphaFoldDB" id="A0A1N6QDQ6"/>
<protein>
    <submittedName>
        <fullName evidence="1">Uncharacterized protein</fullName>
    </submittedName>
</protein>
<dbReference type="EMBL" id="FTMD01000002">
    <property type="protein sequence ID" value="SIQ14744.1"/>
    <property type="molecule type" value="Genomic_DNA"/>
</dbReference>
<gene>
    <name evidence="1" type="ORF">SAMN05421829_102459</name>
</gene>
<keyword evidence="2" id="KW-1185">Reference proteome</keyword>
<evidence type="ECO:0000313" key="2">
    <source>
        <dbReference type="Proteomes" id="UP000186819"/>
    </source>
</evidence>
<dbReference type="STRING" id="34027.SAMN05421829_102459"/>
<reference evidence="2" key="1">
    <citation type="submission" date="2017-01" db="EMBL/GenBank/DDBJ databases">
        <authorList>
            <person name="Varghese N."/>
            <person name="Submissions S."/>
        </authorList>
    </citation>
    <scope>NUCLEOTIDE SEQUENCE [LARGE SCALE GENOMIC DNA]</scope>
    <source>
        <strain evidence="2">ATCC 51758</strain>
    </source>
</reference>
<organism evidence="1 2">
    <name type="scientific">Aromatoleum tolulyticum</name>
    <dbReference type="NCBI Taxonomy" id="34027"/>
    <lineage>
        <taxon>Bacteria</taxon>
        <taxon>Pseudomonadati</taxon>
        <taxon>Pseudomonadota</taxon>
        <taxon>Betaproteobacteria</taxon>
        <taxon>Rhodocyclales</taxon>
        <taxon>Rhodocyclaceae</taxon>
        <taxon>Aromatoleum</taxon>
    </lineage>
</organism>
<proteinExistence type="predicted"/>
<sequence>MRWRFFDLQRIIDEMFVDDWLYPWQPDAVSTGASQ</sequence>
<name>A0A1N6QDQ6_9RHOO</name>
<dbReference type="Proteomes" id="UP000186819">
    <property type="component" value="Unassembled WGS sequence"/>
</dbReference>
<evidence type="ECO:0000313" key="1">
    <source>
        <dbReference type="EMBL" id="SIQ14744.1"/>
    </source>
</evidence>
<accession>A0A1N6QDQ6</accession>